<dbReference type="SMART" id="SM00530">
    <property type="entry name" value="HTH_XRE"/>
    <property type="match status" value="1"/>
</dbReference>
<proteinExistence type="predicted"/>
<keyword evidence="3" id="KW-1185">Reference proteome</keyword>
<dbReference type="InterPro" id="IPR007278">
    <property type="entry name" value="DUF397"/>
</dbReference>
<dbReference type="GO" id="GO:0003677">
    <property type="term" value="F:DNA binding"/>
    <property type="evidence" value="ECO:0007669"/>
    <property type="project" value="InterPro"/>
</dbReference>
<evidence type="ECO:0000313" key="2">
    <source>
        <dbReference type="EMBL" id="RGD58033.1"/>
    </source>
</evidence>
<reference evidence="2 3" key="1">
    <citation type="submission" date="2018-08" db="EMBL/GenBank/DDBJ databases">
        <title>Diversity &amp; Physiological Properties of Lignin-Decomposing Actinobacteria from Soil.</title>
        <authorList>
            <person name="Roh S.G."/>
            <person name="Kim S.B."/>
        </authorList>
    </citation>
    <scope>NUCLEOTIDE SEQUENCE [LARGE SCALE GENOMIC DNA]</scope>
    <source>
        <strain evidence="2 3">MMS17-GH009</strain>
    </source>
</reference>
<feature type="domain" description="HTH cro/C1-type" evidence="1">
    <location>
        <begin position="20"/>
        <end position="75"/>
    </location>
</feature>
<dbReference type="Pfam" id="PF13560">
    <property type="entry name" value="HTH_31"/>
    <property type="match status" value="1"/>
</dbReference>
<accession>A0A372ZQA3</accession>
<dbReference type="PROSITE" id="PS50943">
    <property type="entry name" value="HTH_CROC1"/>
    <property type="match status" value="1"/>
</dbReference>
<dbReference type="InterPro" id="IPR001387">
    <property type="entry name" value="Cro/C1-type_HTH"/>
</dbReference>
<dbReference type="AlphaFoldDB" id="A0A372ZQA3"/>
<dbReference type="Gene3D" id="1.10.260.40">
    <property type="entry name" value="lambda repressor-like DNA-binding domains"/>
    <property type="match status" value="1"/>
</dbReference>
<dbReference type="Proteomes" id="UP000263377">
    <property type="component" value="Unassembled WGS sequence"/>
</dbReference>
<evidence type="ECO:0000313" key="3">
    <source>
        <dbReference type="Proteomes" id="UP000263377"/>
    </source>
</evidence>
<organism evidence="2 3">
    <name type="scientific">Kitasatospora xanthocidica</name>
    <dbReference type="NCBI Taxonomy" id="83382"/>
    <lineage>
        <taxon>Bacteria</taxon>
        <taxon>Bacillati</taxon>
        <taxon>Actinomycetota</taxon>
        <taxon>Actinomycetes</taxon>
        <taxon>Kitasatosporales</taxon>
        <taxon>Streptomycetaceae</taxon>
        <taxon>Kitasatospora</taxon>
    </lineage>
</organism>
<evidence type="ECO:0000259" key="1">
    <source>
        <dbReference type="PROSITE" id="PS50943"/>
    </source>
</evidence>
<dbReference type="RefSeq" id="WP_117486706.1">
    <property type="nucleotide sequence ID" value="NZ_QVIG01000001.1"/>
</dbReference>
<dbReference type="InterPro" id="IPR010982">
    <property type="entry name" value="Lambda_DNA-bd_dom_sf"/>
</dbReference>
<protein>
    <submittedName>
        <fullName evidence="2">DUF397 domain-containing protein</fullName>
    </submittedName>
</protein>
<dbReference type="Pfam" id="PF04149">
    <property type="entry name" value="DUF397"/>
    <property type="match status" value="1"/>
</dbReference>
<gene>
    <name evidence="2" type="ORF">DR950_09735</name>
</gene>
<sequence>MPHREVDPTSSPDAAIGVQLRRFRKARGLTQVQLGRRTNYSDSLISMIENGDRPAPLPLVRRCDKELDTCQALELLYWTAKSSALIGGFLAYIEHERKATALKIYEMNVIPGLLQTRAYASALIYAAARRGDIPEEKAIERLNVRMARQALLYRDPAPSVHIIMEESCLRPVGGPFVMAEQLRRLESVAGLPHVMLQIAPSSLGENLPSSKPFTLLTSPDGDWMAYLETIQRGYVERDDEDKIRSLGRVYDWLQAQALSCADSLALIRTRLKEIQAMFPIATVKPASWLKSSYSDGGGQCIEVAPGLPGVLPVRDSKNPDGPQLAFGTDAWQSFIAGVKSGEFGSV</sequence>
<dbReference type="Pfam" id="PF19054">
    <property type="entry name" value="DUF5753"/>
    <property type="match status" value="1"/>
</dbReference>
<dbReference type="CDD" id="cd00093">
    <property type="entry name" value="HTH_XRE"/>
    <property type="match status" value="1"/>
</dbReference>
<comment type="caution">
    <text evidence="2">The sequence shown here is derived from an EMBL/GenBank/DDBJ whole genome shotgun (WGS) entry which is preliminary data.</text>
</comment>
<dbReference type="SUPFAM" id="SSF47413">
    <property type="entry name" value="lambda repressor-like DNA-binding domains"/>
    <property type="match status" value="1"/>
</dbReference>
<dbReference type="EMBL" id="QVIG01000001">
    <property type="protein sequence ID" value="RGD58033.1"/>
    <property type="molecule type" value="Genomic_DNA"/>
</dbReference>
<name>A0A372ZQA3_9ACTN</name>
<dbReference type="InterPro" id="IPR043917">
    <property type="entry name" value="DUF5753"/>
</dbReference>